<evidence type="ECO:0000256" key="7">
    <source>
        <dbReference type="ARBA" id="ARBA00023012"/>
    </source>
</evidence>
<dbReference type="GO" id="GO:0016020">
    <property type="term" value="C:membrane"/>
    <property type="evidence" value="ECO:0007669"/>
    <property type="project" value="UniProtKB-SubCell"/>
</dbReference>
<dbReference type="InterPro" id="IPR036890">
    <property type="entry name" value="HATPase_C_sf"/>
</dbReference>
<dbReference type="SMART" id="SM00304">
    <property type="entry name" value="HAMP"/>
    <property type="match status" value="1"/>
</dbReference>
<dbReference type="CDD" id="cd00082">
    <property type="entry name" value="HisKA"/>
    <property type="match status" value="1"/>
</dbReference>
<evidence type="ECO:0000259" key="10">
    <source>
        <dbReference type="PROSITE" id="PS50109"/>
    </source>
</evidence>
<dbReference type="InterPro" id="IPR005467">
    <property type="entry name" value="His_kinase_dom"/>
</dbReference>
<organism evidence="12 13">
    <name type="scientific">Blastopirellula marina DSM 3645</name>
    <dbReference type="NCBI Taxonomy" id="314230"/>
    <lineage>
        <taxon>Bacteria</taxon>
        <taxon>Pseudomonadati</taxon>
        <taxon>Planctomycetota</taxon>
        <taxon>Planctomycetia</taxon>
        <taxon>Pirellulales</taxon>
        <taxon>Pirellulaceae</taxon>
        <taxon>Blastopirellula</taxon>
    </lineage>
</organism>
<evidence type="ECO:0000259" key="11">
    <source>
        <dbReference type="PROSITE" id="PS50885"/>
    </source>
</evidence>
<feature type="compositionally biased region" description="Polar residues" evidence="8">
    <location>
        <begin position="614"/>
        <end position="636"/>
    </location>
</feature>
<comment type="subcellular location">
    <subcellularLocation>
        <location evidence="2">Membrane</location>
    </subcellularLocation>
</comment>
<feature type="region of interest" description="Disordered" evidence="8">
    <location>
        <begin position="594"/>
        <end position="636"/>
    </location>
</feature>
<keyword evidence="9" id="KW-0812">Transmembrane</keyword>
<dbReference type="Proteomes" id="UP000004358">
    <property type="component" value="Unassembled WGS sequence"/>
</dbReference>
<dbReference type="Gene3D" id="3.30.565.10">
    <property type="entry name" value="Histidine kinase-like ATPase, C-terminal domain"/>
    <property type="match status" value="1"/>
</dbReference>
<feature type="compositionally biased region" description="Polar residues" evidence="8">
    <location>
        <begin position="594"/>
        <end position="606"/>
    </location>
</feature>
<dbReference type="eggNOG" id="COG2205">
    <property type="taxonomic scope" value="Bacteria"/>
</dbReference>
<dbReference type="SUPFAM" id="SSF158472">
    <property type="entry name" value="HAMP domain-like"/>
    <property type="match status" value="1"/>
</dbReference>
<keyword evidence="6 12" id="KW-0418">Kinase</keyword>
<dbReference type="CDD" id="cd06225">
    <property type="entry name" value="HAMP"/>
    <property type="match status" value="1"/>
</dbReference>
<proteinExistence type="predicted"/>
<keyword evidence="7" id="KW-0902">Two-component regulatory system</keyword>
<feature type="transmembrane region" description="Helical" evidence="9">
    <location>
        <begin position="250"/>
        <end position="272"/>
    </location>
</feature>
<dbReference type="PRINTS" id="PR00344">
    <property type="entry name" value="BCTRLSENSOR"/>
</dbReference>
<evidence type="ECO:0000256" key="2">
    <source>
        <dbReference type="ARBA" id="ARBA00004370"/>
    </source>
</evidence>
<keyword evidence="9" id="KW-1133">Transmembrane helix</keyword>
<dbReference type="PANTHER" id="PTHR43711">
    <property type="entry name" value="TWO-COMPONENT HISTIDINE KINASE"/>
    <property type="match status" value="1"/>
</dbReference>
<evidence type="ECO:0000256" key="4">
    <source>
        <dbReference type="ARBA" id="ARBA00022553"/>
    </source>
</evidence>
<dbReference type="SUPFAM" id="SSF55874">
    <property type="entry name" value="ATPase domain of HSP90 chaperone/DNA topoisomerase II/histidine kinase"/>
    <property type="match status" value="1"/>
</dbReference>
<feature type="domain" description="HAMP" evidence="11">
    <location>
        <begin position="274"/>
        <end position="326"/>
    </location>
</feature>
<sequence length="636" mass="71746">MSYRSLKRVLGETNLERKCRFLFGTCLLLLIMGSFTWYGQSTEQLVHEKNEATGRLLVDAVLLKIHWQSNEKTSQPGYDAYVAETGLELEYIDYDWEILVRDPEARALARTLNKEEKISLPANEEEYQTLAELQYEQETRDKEILQRFLATPELETKVVDEEWVKFKPQTDDKNLIEYSPVSRSSYNDSSKTYVYYQPIYWKYSCTLCHNNDVAAAFPAGQPATEDRLPFTVVKITKPDDVTQLALNKNFAFLVATGIITVALSMAALYLIVKYVIVKPLNHLREVSEQVTSGNTSVRADIRTNDEFEDLAASFNKMLRHLIDAQNQLHLANDDLDNKVDELARVNVQLYEMNRVKSDFLANMSHELRTPLNSILGFSDVLSDIDSLNDKQKRYVQNIQKSGRLLLDMINDILDLAKIESGRMEVRPSEFSVAAVVRANCDMVRSLIEEKNLDLECDVHDGGEPMFQDQTKLQQILTNLLSNAIKFTPEGGRITCRVSREADMMKLAVEDTGVGIAEEDREIIFEKFRQGAVSPRNDSLTREFSGTGLGLSIVMEICKLLDGSIEMESQLGSGSTFTIRIPWIADEGPDLSQSTFRSKLNDLSKSSGEFPRINGPTSPNGNSTTDAAAAPSQRSLS</sequence>
<evidence type="ECO:0000256" key="1">
    <source>
        <dbReference type="ARBA" id="ARBA00000085"/>
    </source>
</evidence>
<dbReference type="EC" id="2.7.13.3" evidence="3"/>
<dbReference type="STRING" id="314230.DSM3645_22556"/>
<evidence type="ECO:0000256" key="8">
    <source>
        <dbReference type="SAM" id="MobiDB-lite"/>
    </source>
</evidence>
<dbReference type="PROSITE" id="PS50109">
    <property type="entry name" value="HIS_KIN"/>
    <property type="match status" value="1"/>
</dbReference>
<protein>
    <recommendedName>
        <fullName evidence="3">histidine kinase</fullName>
        <ecNumber evidence="3">2.7.13.3</ecNumber>
    </recommendedName>
</protein>
<dbReference type="AlphaFoldDB" id="A3ZPU8"/>
<dbReference type="Pfam" id="PF00512">
    <property type="entry name" value="HisKA"/>
    <property type="match status" value="1"/>
</dbReference>
<dbReference type="Gene3D" id="1.10.287.130">
    <property type="match status" value="1"/>
</dbReference>
<name>A3ZPU8_9BACT</name>
<dbReference type="PROSITE" id="PS50885">
    <property type="entry name" value="HAMP"/>
    <property type="match status" value="1"/>
</dbReference>
<dbReference type="HOGENOM" id="CLU_000445_114_64_0"/>
<dbReference type="Pfam" id="PF02518">
    <property type="entry name" value="HATPase_c"/>
    <property type="match status" value="1"/>
</dbReference>
<dbReference type="SUPFAM" id="SSF47384">
    <property type="entry name" value="Homodimeric domain of signal transducing histidine kinase"/>
    <property type="match status" value="1"/>
</dbReference>
<dbReference type="InterPro" id="IPR003660">
    <property type="entry name" value="HAMP_dom"/>
</dbReference>
<dbReference type="OrthoDB" id="9813394at2"/>
<dbReference type="GO" id="GO:0000155">
    <property type="term" value="F:phosphorelay sensor kinase activity"/>
    <property type="evidence" value="ECO:0007669"/>
    <property type="project" value="InterPro"/>
</dbReference>
<keyword evidence="5" id="KW-0808">Transferase</keyword>
<keyword evidence="4" id="KW-0597">Phosphoprotein</keyword>
<evidence type="ECO:0000256" key="5">
    <source>
        <dbReference type="ARBA" id="ARBA00022679"/>
    </source>
</evidence>
<feature type="domain" description="Histidine kinase" evidence="10">
    <location>
        <begin position="362"/>
        <end position="584"/>
    </location>
</feature>
<comment type="catalytic activity">
    <reaction evidence="1">
        <text>ATP + protein L-histidine = ADP + protein N-phospho-L-histidine.</text>
        <dbReference type="EC" id="2.7.13.3"/>
    </reaction>
</comment>
<accession>A3ZPU8</accession>
<comment type="caution">
    <text evidence="12">The sequence shown here is derived from an EMBL/GenBank/DDBJ whole genome shotgun (WGS) entry which is preliminary data.</text>
</comment>
<evidence type="ECO:0000313" key="13">
    <source>
        <dbReference type="Proteomes" id="UP000004358"/>
    </source>
</evidence>
<evidence type="ECO:0000313" key="12">
    <source>
        <dbReference type="EMBL" id="EAQ81221.1"/>
    </source>
</evidence>
<dbReference type="InterPro" id="IPR003661">
    <property type="entry name" value="HisK_dim/P_dom"/>
</dbReference>
<dbReference type="FunFam" id="3.30.565.10:FF:000010">
    <property type="entry name" value="Sensor histidine kinase RcsC"/>
    <property type="match status" value="1"/>
</dbReference>
<dbReference type="PANTHER" id="PTHR43711:SF31">
    <property type="entry name" value="HISTIDINE KINASE"/>
    <property type="match status" value="1"/>
</dbReference>
<dbReference type="CDD" id="cd16922">
    <property type="entry name" value="HATPase_EvgS-ArcB-TorS-like"/>
    <property type="match status" value="1"/>
</dbReference>
<dbReference type="InterPro" id="IPR050736">
    <property type="entry name" value="Sensor_HK_Regulatory"/>
</dbReference>
<evidence type="ECO:0000256" key="3">
    <source>
        <dbReference type="ARBA" id="ARBA00012438"/>
    </source>
</evidence>
<gene>
    <name evidence="12" type="ORF">DSM3645_22556</name>
</gene>
<dbReference type="InterPro" id="IPR004358">
    <property type="entry name" value="Sig_transdc_His_kin-like_C"/>
</dbReference>
<dbReference type="EMBL" id="AANZ01000005">
    <property type="protein sequence ID" value="EAQ81221.1"/>
    <property type="molecule type" value="Genomic_DNA"/>
</dbReference>
<keyword evidence="9" id="KW-0472">Membrane</keyword>
<evidence type="ECO:0000256" key="9">
    <source>
        <dbReference type="SAM" id="Phobius"/>
    </source>
</evidence>
<dbReference type="SMART" id="SM00387">
    <property type="entry name" value="HATPase_c"/>
    <property type="match status" value="1"/>
</dbReference>
<dbReference type="Pfam" id="PF00672">
    <property type="entry name" value="HAMP"/>
    <property type="match status" value="1"/>
</dbReference>
<dbReference type="InterPro" id="IPR036097">
    <property type="entry name" value="HisK_dim/P_sf"/>
</dbReference>
<dbReference type="Gene3D" id="6.10.340.10">
    <property type="match status" value="1"/>
</dbReference>
<feature type="transmembrane region" description="Helical" evidence="9">
    <location>
        <begin position="21"/>
        <end position="39"/>
    </location>
</feature>
<dbReference type="SMART" id="SM00388">
    <property type="entry name" value="HisKA"/>
    <property type="match status" value="1"/>
</dbReference>
<dbReference type="RefSeq" id="WP_002652410.1">
    <property type="nucleotide sequence ID" value="NZ_CH672376.1"/>
</dbReference>
<dbReference type="InterPro" id="IPR003594">
    <property type="entry name" value="HATPase_dom"/>
</dbReference>
<reference evidence="12 13" key="1">
    <citation type="submission" date="2006-02" db="EMBL/GenBank/DDBJ databases">
        <authorList>
            <person name="Amann R."/>
            <person name="Ferriera S."/>
            <person name="Johnson J."/>
            <person name="Kravitz S."/>
            <person name="Halpern A."/>
            <person name="Remington K."/>
            <person name="Beeson K."/>
            <person name="Tran B."/>
            <person name="Rogers Y.-H."/>
            <person name="Friedman R."/>
            <person name="Venter J.C."/>
        </authorList>
    </citation>
    <scope>NUCLEOTIDE SEQUENCE [LARGE SCALE GENOMIC DNA]</scope>
    <source>
        <strain evidence="12 13">DSM 3645</strain>
    </source>
</reference>
<evidence type="ECO:0000256" key="6">
    <source>
        <dbReference type="ARBA" id="ARBA00022777"/>
    </source>
</evidence>